<dbReference type="GO" id="GO:0046872">
    <property type="term" value="F:metal ion binding"/>
    <property type="evidence" value="ECO:0007669"/>
    <property type="project" value="UniProtKB-KW"/>
</dbReference>
<dbReference type="STRING" id="112903.SAMN04490178_102198"/>
<evidence type="ECO:0000313" key="4">
    <source>
        <dbReference type="EMBL" id="SEO49577.1"/>
    </source>
</evidence>
<evidence type="ECO:0000256" key="1">
    <source>
        <dbReference type="ARBA" id="ARBA00008950"/>
    </source>
</evidence>
<proteinExistence type="inferred from homology"/>
<dbReference type="EMBL" id="FODY01000002">
    <property type="protein sequence ID" value="SEO49577.1"/>
    <property type="molecule type" value="Genomic_DNA"/>
</dbReference>
<dbReference type="InterPro" id="IPR000979">
    <property type="entry name" value="Phosphodiesterase_MJ0936/Vps29"/>
</dbReference>
<dbReference type="Pfam" id="PF12850">
    <property type="entry name" value="Metallophos_2"/>
    <property type="match status" value="1"/>
</dbReference>
<dbReference type="InterPro" id="IPR029052">
    <property type="entry name" value="Metallo-depent_PP-like"/>
</dbReference>
<feature type="domain" description="Calcineurin-like phosphoesterase" evidence="3">
    <location>
        <begin position="3"/>
        <end position="148"/>
    </location>
</feature>
<dbReference type="PANTHER" id="PTHR11124">
    <property type="entry name" value="VACUOLAR SORTING PROTEIN VPS29"/>
    <property type="match status" value="1"/>
</dbReference>
<accession>A0A1H8Q6P2</accession>
<dbReference type="EC" id="3.1.4.-" evidence="2"/>
<comment type="similarity">
    <text evidence="1 2">Belongs to the metallophosphoesterase superfamily. YfcE family.</text>
</comment>
<organism evidence="4 5">
    <name type="scientific">Propionispora vibrioides</name>
    <dbReference type="NCBI Taxonomy" id="112903"/>
    <lineage>
        <taxon>Bacteria</taxon>
        <taxon>Bacillati</taxon>
        <taxon>Bacillota</taxon>
        <taxon>Negativicutes</taxon>
        <taxon>Selenomonadales</taxon>
        <taxon>Sporomusaceae</taxon>
        <taxon>Propionispora</taxon>
    </lineage>
</organism>
<dbReference type="InterPro" id="IPR041802">
    <property type="entry name" value="MPP_YfcE"/>
</dbReference>
<keyword evidence="5" id="KW-1185">Reference proteome</keyword>
<sequence length="159" mass="17382">MKKIGVISDTHGRGIMVNQAVKALPDMDLWLHAGDNSQDIRFFEGLTTVPVVAAAGNCDGYHATAKLDEFLTVEGKSIWLTHGHRYEVKYGTRELIEKAHNLAVDIVIYGHSHIPDITWEGDLLVLNPGSAGFPRGNVPTCALLVIDQGKVTAQIIDIR</sequence>
<keyword evidence="2" id="KW-0479">Metal-binding</keyword>
<name>A0A1H8Q6P2_9FIRM</name>
<gene>
    <name evidence="4" type="ORF">SAMN04490178_102198</name>
</gene>
<dbReference type="Proteomes" id="UP000198847">
    <property type="component" value="Unassembled WGS sequence"/>
</dbReference>
<dbReference type="AlphaFoldDB" id="A0A1H8Q6P2"/>
<protein>
    <recommendedName>
        <fullName evidence="2">Phosphoesterase</fullName>
        <ecNumber evidence="2">3.1.4.-</ecNumber>
    </recommendedName>
</protein>
<comment type="cofactor">
    <cofactor evidence="2">
        <name>a divalent metal cation</name>
        <dbReference type="ChEBI" id="CHEBI:60240"/>
    </cofactor>
</comment>
<evidence type="ECO:0000256" key="2">
    <source>
        <dbReference type="RuleBase" id="RU362039"/>
    </source>
</evidence>
<reference evidence="4 5" key="1">
    <citation type="submission" date="2016-10" db="EMBL/GenBank/DDBJ databases">
        <authorList>
            <person name="de Groot N.N."/>
        </authorList>
    </citation>
    <scope>NUCLEOTIDE SEQUENCE [LARGE SCALE GENOMIC DNA]</scope>
    <source>
        <strain evidence="4 5">DSM 13305</strain>
    </source>
</reference>
<dbReference type="InterPro" id="IPR024654">
    <property type="entry name" value="Calcineurin-like_PHP_lpxH"/>
</dbReference>
<dbReference type="GO" id="GO:0016787">
    <property type="term" value="F:hydrolase activity"/>
    <property type="evidence" value="ECO:0007669"/>
    <property type="project" value="UniProtKB-UniRule"/>
</dbReference>
<dbReference type="SUPFAM" id="SSF56300">
    <property type="entry name" value="Metallo-dependent phosphatases"/>
    <property type="match status" value="1"/>
</dbReference>
<dbReference type="OrthoDB" id="9800565at2"/>
<dbReference type="Gene3D" id="3.60.21.10">
    <property type="match status" value="1"/>
</dbReference>
<dbReference type="NCBIfam" id="TIGR00040">
    <property type="entry name" value="yfcE"/>
    <property type="match status" value="1"/>
</dbReference>
<evidence type="ECO:0000313" key="5">
    <source>
        <dbReference type="Proteomes" id="UP000198847"/>
    </source>
</evidence>
<dbReference type="RefSeq" id="WP_091743904.1">
    <property type="nucleotide sequence ID" value="NZ_FODY01000002.1"/>
</dbReference>
<dbReference type="CDD" id="cd00841">
    <property type="entry name" value="MPP_YfcE"/>
    <property type="match status" value="1"/>
</dbReference>
<evidence type="ECO:0000259" key="3">
    <source>
        <dbReference type="Pfam" id="PF12850"/>
    </source>
</evidence>